<keyword evidence="1" id="KW-0732">Signal</keyword>
<dbReference type="PROSITE" id="PS51257">
    <property type="entry name" value="PROKAR_LIPOPROTEIN"/>
    <property type="match status" value="1"/>
</dbReference>
<dbReference type="SUPFAM" id="SSF51445">
    <property type="entry name" value="(Trans)glycosidases"/>
    <property type="match status" value="1"/>
</dbReference>
<reference evidence="3" key="1">
    <citation type="submission" date="2011-02" db="EMBL/GenBank/DDBJ databases">
        <title>The Genome Sequence of Capsaspora owczarzaki ATCC 30864.</title>
        <authorList>
            <person name="Russ C."/>
            <person name="Cuomo C."/>
            <person name="Burger G."/>
            <person name="Gray M.W."/>
            <person name="Holland P.W.H."/>
            <person name="King N."/>
            <person name="Lang F.B.F."/>
            <person name="Roger A.J."/>
            <person name="Ruiz-Trillo I."/>
            <person name="Young S.K."/>
            <person name="Zeng Q."/>
            <person name="Gargeya S."/>
            <person name="Alvarado L."/>
            <person name="Berlin A."/>
            <person name="Chapman S.B."/>
            <person name="Chen Z."/>
            <person name="Freedman E."/>
            <person name="Gellesch M."/>
            <person name="Goldberg J."/>
            <person name="Griggs A."/>
            <person name="Gujja S."/>
            <person name="Heilman E."/>
            <person name="Heiman D."/>
            <person name="Howarth C."/>
            <person name="Mehta T."/>
            <person name="Neiman D."/>
            <person name="Pearson M."/>
            <person name="Roberts A."/>
            <person name="Saif S."/>
            <person name="Shea T."/>
            <person name="Shenoy N."/>
            <person name="Sisk P."/>
            <person name="Stolte C."/>
            <person name="Sykes S."/>
            <person name="White J."/>
            <person name="Yandava C."/>
            <person name="Haas B."/>
            <person name="Nusbaum C."/>
            <person name="Birren B."/>
        </authorList>
    </citation>
    <scope>NUCLEOTIDE SEQUENCE</scope>
    <source>
        <strain evidence="3">ATCC 30864</strain>
    </source>
</reference>
<evidence type="ECO:0000313" key="2">
    <source>
        <dbReference type="EMBL" id="KJE90013.1"/>
    </source>
</evidence>
<dbReference type="PhylomeDB" id="A0A0D2WKC0"/>
<proteinExistence type="predicted"/>
<dbReference type="InterPro" id="IPR017853">
    <property type="entry name" value="GH"/>
</dbReference>
<dbReference type="OrthoDB" id="41905at2759"/>
<dbReference type="Proteomes" id="UP000008743">
    <property type="component" value="Unassembled WGS sequence"/>
</dbReference>
<keyword evidence="3" id="KW-1185">Reference proteome</keyword>
<evidence type="ECO:0000256" key="1">
    <source>
        <dbReference type="SAM" id="SignalP"/>
    </source>
</evidence>
<sequence>MRCRLLVVVCAALLLLACLQTAVDAQSFRLEAGDGIALTVETTPVVSYEVLVDGRPWLQSGVTALSSRGKLYTSSVGLRFVDAAMVADRDALLGEFQKLTLMWITAGGTAYNTSFVAYKSAPVLRFIQDFPYGVEDCSNGGNSDIVSAFPAFRTSESSDLNYLTYYNTFAVPHMAHWPDSSYPGGGGSGVPLVLYNEQLRTVLLSPASNFLVATQTYAPSLDGQFAAGILGTVESIPVGFSQDFVLFGGFGVRSTFAVWGEYLLARYKKARATFDSDLSISHLGYWTDNGAYYYYQTESNTTYQQTLLDVQVNLNATGLPVQYMQFDSWWYYKGINDGVTLWEPMPSVFPSGLNQFLLGDMPVALHNRYFAPDNLYRANYSLICEDWGCLPLDEALFEHMMSRVKPWRTFLYEQDWLVDTFLNLNCTRNNVTNAMTWLQAMGNAATRQGMTVQYCMPLPNFLLASVTVQAVNQARASDDYRPSFRQWEIGPSSMLIWALGMFPFKDDFWSNSTQPGCSTNYPRCYEPQPYLQALVAALSAGPVGPSDRIGYADPDVILRTCRATDGLLFKPDRPAIPLDSTYRVGFANASTVNVIETESDFEGVRWHYVLATEIAQPFNVTLAELQEPNQREFLAFDYFDIGAGGVRVTQQEPLVITTPNVLSDPANAVPMRYTVLAPVLPRSGWTLLGEALKYVTASRQRFAAIDDSEQRLIVEFTGTVGEVVDLSVVAPGTSKVRES</sequence>
<gene>
    <name evidence="2" type="ORF">CAOG_001397</name>
</gene>
<feature type="signal peptide" evidence="1">
    <location>
        <begin position="1"/>
        <end position="25"/>
    </location>
</feature>
<dbReference type="STRING" id="595528.A0A0D2WKC0"/>
<feature type="chain" id="PRO_5002266421" evidence="1">
    <location>
        <begin position="26"/>
        <end position="739"/>
    </location>
</feature>
<dbReference type="eggNOG" id="ENOG502QRFD">
    <property type="taxonomic scope" value="Eukaryota"/>
</dbReference>
<evidence type="ECO:0000313" key="3">
    <source>
        <dbReference type="Proteomes" id="UP000008743"/>
    </source>
</evidence>
<accession>A0A0D2WKC0</accession>
<name>A0A0D2WKC0_CAPO3</name>
<protein>
    <submittedName>
        <fullName evidence="2">Uncharacterized protein</fullName>
    </submittedName>
</protein>
<dbReference type="AlphaFoldDB" id="A0A0D2WKC0"/>
<dbReference type="InParanoid" id="A0A0D2WKC0"/>
<organism evidence="2 3">
    <name type="scientific">Capsaspora owczarzaki (strain ATCC 30864)</name>
    <dbReference type="NCBI Taxonomy" id="595528"/>
    <lineage>
        <taxon>Eukaryota</taxon>
        <taxon>Filasterea</taxon>
        <taxon>Capsaspora</taxon>
    </lineage>
</organism>
<dbReference type="EMBL" id="KE346361">
    <property type="protein sequence ID" value="KJE90013.1"/>
    <property type="molecule type" value="Genomic_DNA"/>
</dbReference>